<dbReference type="GO" id="GO:0005506">
    <property type="term" value="F:iron ion binding"/>
    <property type="evidence" value="ECO:0007669"/>
    <property type="project" value="InterPro"/>
</dbReference>
<feature type="region of interest" description="Disordered" evidence="5">
    <location>
        <begin position="323"/>
        <end position="344"/>
    </location>
</feature>
<comment type="subcellular location">
    <subcellularLocation>
        <location evidence="1">Membrane</location>
    </subcellularLocation>
</comment>
<evidence type="ECO:0000256" key="5">
    <source>
        <dbReference type="SAM" id="MobiDB-lite"/>
    </source>
</evidence>
<dbReference type="Pfam" id="PF04116">
    <property type="entry name" value="FA_hydroxylase"/>
    <property type="match status" value="1"/>
</dbReference>
<protein>
    <submittedName>
        <fullName evidence="8">Sterol desaturase family</fullName>
    </submittedName>
</protein>
<dbReference type="Proteomes" id="UP001175000">
    <property type="component" value="Unassembled WGS sequence"/>
</dbReference>
<dbReference type="AlphaFoldDB" id="A0AA40C083"/>
<dbReference type="InterPro" id="IPR050307">
    <property type="entry name" value="Sterol_Desaturase_Related"/>
</dbReference>
<keyword evidence="9" id="KW-1185">Reference proteome</keyword>
<keyword evidence="3 6" id="KW-1133">Transmembrane helix</keyword>
<evidence type="ECO:0000256" key="3">
    <source>
        <dbReference type="ARBA" id="ARBA00022989"/>
    </source>
</evidence>
<dbReference type="InterPro" id="IPR006694">
    <property type="entry name" value="Fatty_acid_hydroxylase"/>
</dbReference>
<dbReference type="GO" id="GO:0016491">
    <property type="term" value="F:oxidoreductase activity"/>
    <property type="evidence" value="ECO:0007669"/>
    <property type="project" value="InterPro"/>
</dbReference>
<dbReference type="EMBL" id="JAULSU010000004">
    <property type="protein sequence ID" value="KAK0620060.1"/>
    <property type="molecule type" value="Genomic_DNA"/>
</dbReference>
<sequence>MDLLMSVPIASYFFSTSLTSWSTSLNLLFFYMTWTTLILSHSPLKIELFGTVGLRIVFWLIPSLFFLLVDTLLPSLAESLKHSGTSALPPRDAVALARLLGLAIFNLTLETVLEGLLSLGTALYLKAPIFRAATTLPLPWQMAKHIALLFAAREVLTYYIHRYILHAQYPSRTTRRLAAQHARCAHHRRAAPFSLLLFADHPIPFLLHRFVPIYLPALLLQRHLHMLTFFLFFGLSTIEETLTLSGYTIVPGIIMGGITRRNSLHYSRPTGNFGCWGVLDWMHGTSLGGDVMRDVKNEAEKHHVKEKGEKAADEAGGLIQEGIEGLRRSRRNKGRRSMANGGSE</sequence>
<evidence type="ECO:0000313" key="9">
    <source>
        <dbReference type="Proteomes" id="UP001175000"/>
    </source>
</evidence>
<gene>
    <name evidence="8" type="ORF">B0T14DRAFT_429470</name>
</gene>
<dbReference type="GO" id="GO:0008610">
    <property type="term" value="P:lipid biosynthetic process"/>
    <property type="evidence" value="ECO:0007669"/>
    <property type="project" value="InterPro"/>
</dbReference>
<proteinExistence type="predicted"/>
<evidence type="ECO:0000256" key="2">
    <source>
        <dbReference type="ARBA" id="ARBA00022692"/>
    </source>
</evidence>
<evidence type="ECO:0000259" key="7">
    <source>
        <dbReference type="Pfam" id="PF04116"/>
    </source>
</evidence>
<evidence type="ECO:0000256" key="1">
    <source>
        <dbReference type="ARBA" id="ARBA00004370"/>
    </source>
</evidence>
<keyword evidence="2 6" id="KW-0812">Transmembrane</keyword>
<feature type="domain" description="Fatty acid hydroxylase" evidence="7">
    <location>
        <begin position="147"/>
        <end position="285"/>
    </location>
</feature>
<feature type="transmembrane region" description="Helical" evidence="6">
    <location>
        <begin position="20"/>
        <end position="40"/>
    </location>
</feature>
<name>A0AA40C083_9PEZI</name>
<evidence type="ECO:0000313" key="8">
    <source>
        <dbReference type="EMBL" id="KAK0620060.1"/>
    </source>
</evidence>
<evidence type="ECO:0000256" key="4">
    <source>
        <dbReference type="ARBA" id="ARBA00023136"/>
    </source>
</evidence>
<evidence type="ECO:0000256" key="6">
    <source>
        <dbReference type="SAM" id="Phobius"/>
    </source>
</evidence>
<organism evidence="8 9">
    <name type="scientific">Immersiella caudata</name>
    <dbReference type="NCBI Taxonomy" id="314043"/>
    <lineage>
        <taxon>Eukaryota</taxon>
        <taxon>Fungi</taxon>
        <taxon>Dikarya</taxon>
        <taxon>Ascomycota</taxon>
        <taxon>Pezizomycotina</taxon>
        <taxon>Sordariomycetes</taxon>
        <taxon>Sordariomycetidae</taxon>
        <taxon>Sordariales</taxon>
        <taxon>Lasiosphaeriaceae</taxon>
        <taxon>Immersiella</taxon>
    </lineage>
</organism>
<accession>A0AA40C083</accession>
<dbReference type="GO" id="GO:0016020">
    <property type="term" value="C:membrane"/>
    <property type="evidence" value="ECO:0007669"/>
    <property type="project" value="UniProtKB-SubCell"/>
</dbReference>
<feature type="transmembrane region" description="Helical" evidence="6">
    <location>
        <begin position="52"/>
        <end position="73"/>
    </location>
</feature>
<dbReference type="PANTHER" id="PTHR11863">
    <property type="entry name" value="STEROL DESATURASE"/>
    <property type="match status" value="1"/>
</dbReference>
<comment type="caution">
    <text evidence="8">The sequence shown here is derived from an EMBL/GenBank/DDBJ whole genome shotgun (WGS) entry which is preliminary data.</text>
</comment>
<keyword evidence="4 6" id="KW-0472">Membrane</keyword>
<reference evidence="8" key="1">
    <citation type="submission" date="2023-06" db="EMBL/GenBank/DDBJ databases">
        <title>Genome-scale phylogeny and comparative genomics of the fungal order Sordariales.</title>
        <authorList>
            <consortium name="Lawrence Berkeley National Laboratory"/>
            <person name="Hensen N."/>
            <person name="Bonometti L."/>
            <person name="Westerberg I."/>
            <person name="Brannstrom I.O."/>
            <person name="Guillou S."/>
            <person name="Cros-Aarteil S."/>
            <person name="Calhoun S."/>
            <person name="Haridas S."/>
            <person name="Kuo A."/>
            <person name="Mondo S."/>
            <person name="Pangilinan J."/>
            <person name="Riley R."/>
            <person name="Labutti K."/>
            <person name="Andreopoulos B."/>
            <person name="Lipzen A."/>
            <person name="Chen C."/>
            <person name="Yanf M."/>
            <person name="Daum C."/>
            <person name="Ng V."/>
            <person name="Clum A."/>
            <person name="Steindorff A."/>
            <person name="Ohm R."/>
            <person name="Martin F."/>
            <person name="Silar P."/>
            <person name="Natvig D."/>
            <person name="Lalanne C."/>
            <person name="Gautier V."/>
            <person name="Ament-Velasquez S.L."/>
            <person name="Kruys A."/>
            <person name="Hutchinson M.I."/>
            <person name="Powell A.J."/>
            <person name="Barry K."/>
            <person name="Miller A.N."/>
            <person name="Grigoriev I.V."/>
            <person name="Debuchy R."/>
            <person name="Gladieux P."/>
            <person name="Thoren M.H."/>
            <person name="Johannesson H."/>
        </authorList>
    </citation>
    <scope>NUCLEOTIDE SEQUENCE</scope>
    <source>
        <strain evidence="8">CBS 606.72</strain>
    </source>
</reference>